<dbReference type="GO" id="GO:0009306">
    <property type="term" value="P:protein secretion"/>
    <property type="evidence" value="ECO:0007669"/>
    <property type="project" value="InterPro"/>
</dbReference>
<dbReference type="InterPro" id="IPR050810">
    <property type="entry name" value="Bact_Secretion_Sys_Channel"/>
</dbReference>
<reference evidence="9 10" key="1">
    <citation type="submission" date="2018-07" db="EMBL/GenBank/DDBJ databases">
        <title>Complete Genome and Methylome Analysis of Deinococcus wulumuqiensis NEB 479.</title>
        <authorList>
            <person name="Fomenkov A."/>
            <person name="Luyten Y."/>
            <person name="Vincze T."/>
            <person name="Anton B.P."/>
            <person name="Clark T."/>
            <person name="Roberts R.J."/>
            <person name="Morgan R.D."/>
        </authorList>
    </citation>
    <scope>NUCLEOTIDE SEQUENCE [LARGE SCALE GENOMIC DNA]</scope>
    <source>
        <strain evidence="9 10">NEB 479</strain>
        <plasmid evidence="10">Plasmid pdrdi</plasmid>
    </source>
</reference>
<feature type="signal peptide" evidence="6">
    <location>
        <begin position="1"/>
        <end position="20"/>
    </location>
</feature>
<evidence type="ECO:0000256" key="2">
    <source>
        <dbReference type="ARBA" id="ARBA00022729"/>
    </source>
</evidence>
<keyword evidence="9" id="KW-0614">Plasmid</keyword>
<dbReference type="EMBL" id="CP031163">
    <property type="protein sequence ID" value="AXH00877.1"/>
    <property type="molecule type" value="Genomic_DNA"/>
</dbReference>
<organism evidence="9 10">
    <name type="scientific">Deinococcus wulumuqiensis</name>
    <dbReference type="NCBI Taxonomy" id="980427"/>
    <lineage>
        <taxon>Bacteria</taxon>
        <taxon>Thermotogati</taxon>
        <taxon>Deinococcota</taxon>
        <taxon>Deinococci</taxon>
        <taxon>Deinococcales</taxon>
        <taxon>Deinococcaceae</taxon>
        <taxon>Deinococcus</taxon>
    </lineage>
</organism>
<dbReference type="GO" id="GO:0015627">
    <property type="term" value="C:type II protein secretion system complex"/>
    <property type="evidence" value="ECO:0007669"/>
    <property type="project" value="TreeGrafter"/>
</dbReference>
<evidence type="ECO:0000313" key="9">
    <source>
        <dbReference type="EMBL" id="AXH00877.1"/>
    </source>
</evidence>
<evidence type="ECO:0000256" key="6">
    <source>
        <dbReference type="SAM" id="SignalP"/>
    </source>
</evidence>
<proteinExistence type="inferred from homology"/>
<evidence type="ECO:0000256" key="1">
    <source>
        <dbReference type="ARBA" id="ARBA00004370"/>
    </source>
</evidence>
<feature type="domain" description="Type II/III secretion system secretin-like" evidence="7">
    <location>
        <begin position="235"/>
        <end position="390"/>
    </location>
</feature>
<dbReference type="GO" id="GO:0009279">
    <property type="term" value="C:cell outer membrane"/>
    <property type="evidence" value="ECO:0007669"/>
    <property type="project" value="UniProtKB-SubCell"/>
</dbReference>
<dbReference type="Pfam" id="PF00263">
    <property type="entry name" value="Secretin"/>
    <property type="match status" value="1"/>
</dbReference>
<dbReference type="KEGG" id="dwu:DVJ83_17320"/>
<dbReference type="AlphaFoldDB" id="A0A345IMF4"/>
<name>A0A345IMF4_9DEIO</name>
<dbReference type="PRINTS" id="PR00811">
    <property type="entry name" value="BCTERIALGSPD"/>
</dbReference>
<evidence type="ECO:0000256" key="5">
    <source>
        <dbReference type="RuleBase" id="RU004004"/>
    </source>
</evidence>
<gene>
    <name evidence="9" type="ORF">DVJ83_17320</name>
</gene>
<evidence type="ECO:0000259" key="7">
    <source>
        <dbReference type="Pfam" id="PF00263"/>
    </source>
</evidence>
<evidence type="ECO:0000259" key="8">
    <source>
        <dbReference type="Pfam" id="PF03958"/>
    </source>
</evidence>
<dbReference type="PANTHER" id="PTHR30332:SF24">
    <property type="entry name" value="SECRETIN GSPD-RELATED"/>
    <property type="match status" value="1"/>
</dbReference>
<comment type="similarity">
    <text evidence="4">Belongs to the bacterial secretin family.</text>
</comment>
<keyword evidence="2 6" id="KW-0732">Signal</keyword>
<dbReference type="PANTHER" id="PTHR30332">
    <property type="entry name" value="PROBABLE GENERAL SECRETION PATHWAY PROTEIN D"/>
    <property type="match status" value="1"/>
</dbReference>
<dbReference type="Proteomes" id="UP000253744">
    <property type="component" value="Plasmid pDrdI"/>
</dbReference>
<keyword evidence="5" id="KW-0813">Transport</keyword>
<accession>A0A345IMF4</accession>
<dbReference type="RefSeq" id="WP_114673525.1">
    <property type="nucleotide sequence ID" value="NZ_CALTYN010000004.1"/>
</dbReference>
<keyword evidence="3" id="KW-0472">Membrane</keyword>
<dbReference type="InterPro" id="IPR005644">
    <property type="entry name" value="NolW-like"/>
</dbReference>
<evidence type="ECO:0000313" key="10">
    <source>
        <dbReference type="Proteomes" id="UP000253744"/>
    </source>
</evidence>
<dbReference type="Pfam" id="PF03958">
    <property type="entry name" value="Secretin_N"/>
    <property type="match status" value="1"/>
</dbReference>
<feature type="domain" description="NolW-like" evidence="8">
    <location>
        <begin position="121"/>
        <end position="178"/>
    </location>
</feature>
<protein>
    <submittedName>
        <fullName evidence="9">Type II secretion system protein GspD</fullName>
    </submittedName>
</protein>
<sequence>MTRLTRLLLLTLSLSSAALAEPTTLTPFASGNAWVISAGELLRYTSDPRTNTLLLPDARLAPEAKLPEGVTVQQRAEGLAITLPPGATYGLSPDGKHLIITPARAEAVTAIPADERTPIFYPLANADANTVAALLGQLYPNLRVQVDARQRALIVLATPGDRALVEGLIKQLDTARPQVMFEAEILEVNQDTTQALGLQYDSIFTFKLTEDAVPSLTRLGGLSRNPLSLSVGLNALKTNGAARVLAQPRVTTLDGLEARINSTQTTPVIVPGATGTQSVQNITTGITLRMTPKVAPDGTVEATLSISVSTPTGTTSQGVPQFSSREASTTVRVRNGEPIAIGGLLENRRVEGGQKVPLLGDIPVLGKLFTTTRTETHRSDLVIVVTPRLVVSPNVR</sequence>
<comment type="subcellular location">
    <subcellularLocation>
        <location evidence="5">Cell outer membrane</location>
    </subcellularLocation>
    <subcellularLocation>
        <location evidence="1">Membrane</location>
    </subcellularLocation>
</comment>
<dbReference type="InterPro" id="IPR038591">
    <property type="entry name" value="NolW-like_sf"/>
</dbReference>
<evidence type="ECO:0000256" key="4">
    <source>
        <dbReference type="RuleBase" id="RU004003"/>
    </source>
</evidence>
<dbReference type="InterPro" id="IPR001775">
    <property type="entry name" value="GspD/PilQ"/>
</dbReference>
<dbReference type="InterPro" id="IPR004846">
    <property type="entry name" value="T2SS/T3SS_dom"/>
</dbReference>
<geneLocation type="plasmid" evidence="10">
    <name>pdrdi</name>
</geneLocation>
<dbReference type="Gene3D" id="3.30.1370.120">
    <property type="match status" value="1"/>
</dbReference>
<evidence type="ECO:0000256" key="3">
    <source>
        <dbReference type="ARBA" id="ARBA00023136"/>
    </source>
</evidence>
<feature type="chain" id="PRO_5017029700" evidence="6">
    <location>
        <begin position="21"/>
        <end position="396"/>
    </location>
</feature>